<keyword evidence="1" id="KW-0963">Cytoplasm</keyword>
<reference evidence="3 4" key="1">
    <citation type="submission" date="2014-09" db="EMBL/GenBank/DDBJ databases">
        <authorList>
            <person name="Hornung B.V."/>
        </authorList>
    </citation>
    <scope>NUCLEOTIDE SEQUENCE [LARGE SCALE GENOMIC DNA]</scope>
    <source>
        <strain evidence="3 4">FRIFI</strain>
    </source>
</reference>
<dbReference type="GO" id="GO:0006777">
    <property type="term" value="P:Mo-molybdopterin cofactor biosynthetic process"/>
    <property type="evidence" value="ECO:0007669"/>
    <property type="project" value="UniProtKB-KW"/>
</dbReference>
<dbReference type="RefSeq" id="WP_202819459.1">
    <property type="nucleotide sequence ID" value="NZ_LN650648.1"/>
</dbReference>
<dbReference type="InterPro" id="IPR003786">
    <property type="entry name" value="FdhD"/>
</dbReference>
<keyword evidence="4" id="KW-1185">Reference proteome</keyword>
<evidence type="ECO:0000256" key="1">
    <source>
        <dbReference type="ARBA" id="ARBA00022490"/>
    </source>
</evidence>
<organism evidence="3 4">
    <name type="scientific">Romboutsia hominis</name>
    <dbReference type="NCBI Taxonomy" id="1507512"/>
    <lineage>
        <taxon>Bacteria</taxon>
        <taxon>Bacillati</taxon>
        <taxon>Bacillota</taxon>
        <taxon>Clostridia</taxon>
        <taxon>Peptostreptococcales</taxon>
        <taxon>Peptostreptococcaceae</taxon>
        <taxon>Romboutsia</taxon>
    </lineage>
</organism>
<dbReference type="PANTHER" id="PTHR30592">
    <property type="entry name" value="FORMATE DEHYDROGENASE"/>
    <property type="match status" value="1"/>
</dbReference>
<accession>A0A2P2BSB9</accession>
<dbReference type="Pfam" id="PF02634">
    <property type="entry name" value="FdhD-NarQ"/>
    <property type="match status" value="1"/>
</dbReference>
<name>A0A2P2BSB9_9FIRM</name>
<dbReference type="InterPro" id="IPR016193">
    <property type="entry name" value="Cytidine_deaminase-like"/>
</dbReference>
<evidence type="ECO:0000313" key="4">
    <source>
        <dbReference type="Proteomes" id="UP000245695"/>
    </source>
</evidence>
<dbReference type="SUPFAM" id="SSF53927">
    <property type="entry name" value="Cytidine deaminase-like"/>
    <property type="match status" value="1"/>
</dbReference>
<keyword evidence="2" id="KW-0501">Molybdenum cofactor biosynthesis</keyword>
<dbReference type="AlphaFoldDB" id="A0A2P2BSB9"/>
<gene>
    <name evidence="3" type="ORF">FRIFI_1710</name>
</gene>
<dbReference type="GO" id="GO:0016783">
    <property type="term" value="F:sulfurtransferase activity"/>
    <property type="evidence" value="ECO:0007669"/>
    <property type="project" value="InterPro"/>
</dbReference>
<dbReference type="KEGG" id="rhom:FRIFI_1710"/>
<proteinExistence type="predicted"/>
<evidence type="ECO:0000313" key="3">
    <source>
        <dbReference type="EMBL" id="CEI73243.1"/>
    </source>
</evidence>
<dbReference type="EMBL" id="LN650648">
    <property type="protein sequence ID" value="CEI73243.1"/>
    <property type="molecule type" value="Genomic_DNA"/>
</dbReference>
<dbReference type="Proteomes" id="UP000245695">
    <property type="component" value="Chromosome 1"/>
</dbReference>
<dbReference type="Gene3D" id="3.10.20.10">
    <property type="match status" value="1"/>
</dbReference>
<dbReference type="PANTHER" id="PTHR30592:SF1">
    <property type="entry name" value="SULFUR CARRIER PROTEIN FDHD"/>
    <property type="match status" value="1"/>
</dbReference>
<sequence>MDVVKKYKIKRYINGELIEVDDDIVVEYLFTIYINEYEYITLICTPSSLLHLAVGFLYSDEIITSYNDINSINVFEKEGYVDIK</sequence>
<protein>
    <submittedName>
        <fullName evidence="3">FdhD/NarQ family</fullName>
    </submittedName>
</protein>
<evidence type="ECO:0000256" key="2">
    <source>
        <dbReference type="ARBA" id="ARBA00023150"/>
    </source>
</evidence>